<proteinExistence type="predicted"/>
<protein>
    <submittedName>
        <fullName evidence="1">Uncharacterized protein</fullName>
    </submittedName>
</protein>
<gene>
    <name evidence="1" type="ORF">V6N11_055372</name>
</gene>
<evidence type="ECO:0000313" key="1">
    <source>
        <dbReference type="EMBL" id="KAK8987055.1"/>
    </source>
</evidence>
<feature type="non-terminal residue" evidence="1">
    <location>
        <position position="1"/>
    </location>
</feature>
<keyword evidence="2" id="KW-1185">Reference proteome</keyword>
<reference evidence="1 2" key="1">
    <citation type="journal article" date="2024" name="G3 (Bethesda)">
        <title>Genome assembly of Hibiscus sabdariffa L. provides insights into metabolisms of medicinal natural products.</title>
        <authorList>
            <person name="Kim T."/>
        </authorList>
    </citation>
    <scope>NUCLEOTIDE SEQUENCE [LARGE SCALE GENOMIC DNA]</scope>
    <source>
        <strain evidence="1">TK-2024</strain>
        <tissue evidence="1">Old leaves</tissue>
    </source>
</reference>
<dbReference type="Proteomes" id="UP001396334">
    <property type="component" value="Unassembled WGS sequence"/>
</dbReference>
<accession>A0ABR2PF54</accession>
<evidence type="ECO:0000313" key="2">
    <source>
        <dbReference type="Proteomes" id="UP001396334"/>
    </source>
</evidence>
<dbReference type="EMBL" id="JBBPBN010000061">
    <property type="protein sequence ID" value="KAK8987055.1"/>
    <property type="molecule type" value="Genomic_DNA"/>
</dbReference>
<comment type="caution">
    <text evidence="1">The sequence shown here is derived from an EMBL/GenBank/DDBJ whole genome shotgun (WGS) entry which is preliminary data.</text>
</comment>
<sequence>DDKLNSEVINTSYNIVSDLVDISTGSWKYGVIEDLFEENIEVRIHSIPLSSLDLPDELIWRHDGAGVYTAKSGYRLLLDEHDIGSALFHSLGLPDALPSEDVSWKEWNRVVHDDVIASVPDTYIFVEAFLKE</sequence>
<name>A0ABR2PF54_9ROSI</name>
<organism evidence="1 2">
    <name type="scientific">Hibiscus sabdariffa</name>
    <name type="common">roselle</name>
    <dbReference type="NCBI Taxonomy" id="183260"/>
    <lineage>
        <taxon>Eukaryota</taxon>
        <taxon>Viridiplantae</taxon>
        <taxon>Streptophyta</taxon>
        <taxon>Embryophyta</taxon>
        <taxon>Tracheophyta</taxon>
        <taxon>Spermatophyta</taxon>
        <taxon>Magnoliopsida</taxon>
        <taxon>eudicotyledons</taxon>
        <taxon>Gunneridae</taxon>
        <taxon>Pentapetalae</taxon>
        <taxon>rosids</taxon>
        <taxon>malvids</taxon>
        <taxon>Malvales</taxon>
        <taxon>Malvaceae</taxon>
        <taxon>Malvoideae</taxon>
        <taxon>Hibiscus</taxon>
    </lineage>
</organism>